<dbReference type="GO" id="GO:0008233">
    <property type="term" value="F:peptidase activity"/>
    <property type="evidence" value="ECO:0007669"/>
    <property type="project" value="UniProtKB-KW"/>
</dbReference>
<evidence type="ECO:0000256" key="2">
    <source>
        <dbReference type="ARBA" id="ARBA00022654"/>
    </source>
</evidence>
<feature type="transmembrane region" description="Helical" evidence="8">
    <location>
        <begin position="167"/>
        <end position="183"/>
    </location>
</feature>
<dbReference type="GO" id="GO:0016020">
    <property type="term" value="C:membrane"/>
    <property type="evidence" value="ECO:0007669"/>
    <property type="project" value="InterPro"/>
</dbReference>
<keyword evidence="10" id="KW-1185">Reference proteome</keyword>
<reference evidence="9 10" key="1">
    <citation type="submission" date="2017-06" db="EMBL/GenBank/DDBJ databases">
        <authorList>
            <person name="Kim H.J."/>
            <person name="Triplett B.A."/>
        </authorList>
    </citation>
    <scope>NUCLEOTIDE SEQUENCE [LARGE SCALE GENOMIC DNA]</scope>
    <source>
        <strain evidence="9 10">SCA</strain>
    </source>
</reference>
<evidence type="ECO:0000256" key="3">
    <source>
        <dbReference type="ARBA" id="ARBA00022670"/>
    </source>
</evidence>
<gene>
    <name evidence="9" type="ORF">SAMN05446037_104235</name>
</gene>
<organism evidence="9 10">
    <name type="scientific">Anaerovirgula multivorans</name>
    <dbReference type="NCBI Taxonomy" id="312168"/>
    <lineage>
        <taxon>Bacteria</taxon>
        <taxon>Bacillati</taxon>
        <taxon>Bacillota</taxon>
        <taxon>Clostridia</taxon>
        <taxon>Peptostreptococcales</taxon>
        <taxon>Natronincolaceae</taxon>
        <taxon>Anaerovirgula</taxon>
    </lineage>
</organism>
<evidence type="ECO:0000313" key="10">
    <source>
        <dbReference type="Proteomes" id="UP000198304"/>
    </source>
</evidence>
<evidence type="ECO:0000256" key="8">
    <source>
        <dbReference type="SAM" id="Phobius"/>
    </source>
</evidence>
<evidence type="ECO:0000256" key="1">
    <source>
        <dbReference type="ARBA" id="ARBA00022475"/>
    </source>
</evidence>
<feature type="transmembrane region" description="Helical" evidence="8">
    <location>
        <begin position="105"/>
        <end position="122"/>
    </location>
</feature>
<accession>A0A239K2Z9</accession>
<name>A0A239K2Z9_9FIRM</name>
<evidence type="ECO:0000313" key="9">
    <source>
        <dbReference type="EMBL" id="SNT12736.1"/>
    </source>
</evidence>
<evidence type="ECO:0000256" key="4">
    <source>
        <dbReference type="ARBA" id="ARBA00022692"/>
    </source>
</evidence>
<evidence type="ECO:0000256" key="6">
    <source>
        <dbReference type="ARBA" id="ARBA00022989"/>
    </source>
</evidence>
<keyword evidence="1" id="KW-1003">Cell membrane</keyword>
<dbReference type="Pfam" id="PF04647">
    <property type="entry name" value="AgrB"/>
    <property type="match status" value="1"/>
</dbReference>
<keyword evidence="4 8" id="KW-0812">Transmembrane</keyword>
<dbReference type="RefSeq" id="WP_242975248.1">
    <property type="nucleotide sequence ID" value="NZ_FZOJ01000042.1"/>
</dbReference>
<dbReference type="Proteomes" id="UP000198304">
    <property type="component" value="Unassembled WGS sequence"/>
</dbReference>
<feature type="transmembrane region" description="Helical" evidence="8">
    <location>
        <begin position="81"/>
        <end position="99"/>
    </location>
</feature>
<protein>
    <submittedName>
        <fullName evidence="9">Accessory gene regulator B</fullName>
    </submittedName>
</protein>
<keyword evidence="5" id="KW-0378">Hydrolase</keyword>
<keyword evidence="7 8" id="KW-0472">Membrane</keyword>
<keyword evidence="6 8" id="KW-1133">Transmembrane helix</keyword>
<dbReference type="GO" id="GO:0006508">
    <property type="term" value="P:proteolysis"/>
    <property type="evidence" value="ECO:0007669"/>
    <property type="project" value="UniProtKB-KW"/>
</dbReference>
<dbReference type="InterPro" id="IPR006741">
    <property type="entry name" value="AgrB"/>
</dbReference>
<dbReference type="SMART" id="SM00793">
    <property type="entry name" value="AgrB"/>
    <property type="match status" value="1"/>
</dbReference>
<keyword evidence="2" id="KW-0673">Quorum sensing</keyword>
<feature type="transmembrane region" description="Helical" evidence="8">
    <location>
        <begin position="51"/>
        <end position="69"/>
    </location>
</feature>
<feature type="transmembrane region" description="Helical" evidence="8">
    <location>
        <begin position="24"/>
        <end position="45"/>
    </location>
</feature>
<dbReference type="AlphaFoldDB" id="A0A239K2Z9"/>
<keyword evidence="3" id="KW-0645">Protease</keyword>
<dbReference type="GO" id="GO:0009372">
    <property type="term" value="P:quorum sensing"/>
    <property type="evidence" value="ECO:0007669"/>
    <property type="project" value="UniProtKB-KW"/>
</dbReference>
<proteinExistence type="predicted"/>
<dbReference type="EMBL" id="FZOJ01000042">
    <property type="protein sequence ID" value="SNT12736.1"/>
    <property type="molecule type" value="Genomic_DNA"/>
</dbReference>
<evidence type="ECO:0000256" key="7">
    <source>
        <dbReference type="ARBA" id="ARBA00023136"/>
    </source>
</evidence>
<sequence length="189" mass="21347">MNLLDKYTDKLIANKTIRAEERELYIYGLQQGLLIITNILTIVVIGVLHKTVWQCILFMITYFPLRSFAGGYHAKTQTRCYFLSIVLIISVLSSIKYIPQTDYNVIGLALFAGITINALAPVEDKNKPLNQREIVIYKKWTSIILSVELSTLVLMMGLGLSEVSICISISMFALSVMLIIGKIKNKHFL</sequence>
<evidence type="ECO:0000256" key="5">
    <source>
        <dbReference type="ARBA" id="ARBA00022801"/>
    </source>
</evidence>